<dbReference type="AlphaFoldDB" id="C7Q176"/>
<reference evidence="1 2" key="1">
    <citation type="journal article" date="2009" name="Stand. Genomic Sci.">
        <title>Complete genome sequence of Catenulispora acidiphila type strain (ID 139908).</title>
        <authorList>
            <person name="Copeland A."/>
            <person name="Lapidus A."/>
            <person name="Glavina Del Rio T."/>
            <person name="Nolan M."/>
            <person name="Lucas S."/>
            <person name="Chen F."/>
            <person name="Tice H."/>
            <person name="Cheng J.F."/>
            <person name="Bruce D."/>
            <person name="Goodwin L."/>
            <person name="Pitluck S."/>
            <person name="Mikhailova N."/>
            <person name="Pati A."/>
            <person name="Ivanova N."/>
            <person name="Mavromatis K."/>
            <person name="Chen A."/>
            <person name="Palaniappan K."/>
            <person name="Chain P."/>
            <person name="Land M."/>
            <person name="Hauser L."/>
            <person name="Chang Y.J."/>
            <person name="Jeffries C.D."/>
            <person name="Chertkov O."/>
            <person name="Brettin T."/>
            <person name="Detter J.C."/>
            <person name="Han C."/>
            <person name="Ali Z."/>
            <person name="Tindall B.J."/>
            <person name="Goker M."/>
            <person name="Bristow J."/>
            <person name="Eisen J.A."/>
            <person name="Markowitz V."/>
            <person name="Hugenholtz P."/>
            <person name="Kyrpides N.C."/>
            <person name="Klenk H.P."/>
        </authorList>
    </citation>
    <scope>NUCLEOTIDE SEQUENCE [LARGE SCALE GENOMIC DNA]</scope>
    <source>
        <strain evidence="2">DSM 44928 / JCM 14897 / NBRC 102108 / NRRL B-24433 / ID139908</strain>
    </source>
</reference>
<evidence type="ECO:0000313" key="2">
    <source>
        <dbReference type="Proteomes" id="UP000000851"/>
    </source>
</evidence>
<proteinExistence type="predicted"/>
<dbReference type="OrthoDB" id="3532737at2"/>
<organism evidence="1 2">
    <name type="scientific">Catenulispora acidiphila (strain DSM 44928 / JCM 14897 / NBRC 102108 / NRRL B-24433 / ID139908)</name>
    <dbReference type="NCBI Taxonomy" id="479433"/>
    <lineage>
        <taxon>Bacteria</taxon>
        <taxon>Bacillati</taxon>
        <taxon>Actinomycetota</taxon>
        <taxon>Actinomycetes</taxon>
        <taxon>Catenulisporales</taxon>
        <taxon>Catenulisporaceae</taxon>
        <taxon>Catenulispora</taxon>
    </lineage>
</organism>
<dbReference type="Proteomes" id="UP000000851">
    <property type="component" value="Chromosome"/>
</dbReference>
<dbReference type="KEGG" id="cai:Caci_2842"/>
<dbReference type="EMBL" id="CP001700">
    <property type="protein sequence ID" value="ACU71751.1"/>
    <property type="molecule type" value="Genomic_DNA"/>
</dbReference>
<dbReference type="eggNOG" id="ENOG5033UHX">
    <property type="taxonomic scope" value="Bacteria"/>
</dbReference>
<accession>C7Q176</accession>
<sequence>MSKRSGLGQQLFVGGYDLSGDIGSLSKISGSVAVLDVTGINKFAFERIGGLRDGAMDFMAFFNTATGQAHPVLSALPRGDVGVMMLISTTLGDPAACLVAKQLNYDGTRATSGAFTFNVGTQANGFGIEWGKTLTAGKRTDTAATNGTSVDGGATNAPSAFGLQAYLQVMAFTGTDVTVKIQDSADNATFADLSGAAFTQITSTTPQTQRIAISNSANVRRYLRASTVTTGGFTSLAFAVAYVRNPIAGQAF</sequence>
<protein>
    <submittedName>
        <fullName evidence="1">Uncharacterized protein</fullName>
    </submittedName>
</protein>
<dbReference type="HOGENOM" id="CLU_1101336_0_0_11"/>
<keyword evidence="2" id="KW-1185">Reference proteome</keyword>
<name>C7Q176_CATAD</name>
<dbReference type="Gene3D" id="2.60.120.1110">
    <property type="match status" value="1"/>
</dbReference>
<gene>
    <name evidence="1" type="ordered locus">Caci_2842</name>
</gene>
<dbReference type="InParanoid" id="C7Q176"/>
<dbReference type="STRING" id="479433.Caci_2842"/>
<evidence type="ECO:0000313" key="1">
    <source>
        <dbReference type="EMBL" id="ACU71751.1"/>
    </source>
</evidence>